<keyword evidence="2 7" id="KW-0813">Transport</keyword>
<feature type="transmembrane region" description="Helical" evidence="7">
    <location>
        <begin position="216"/>
        <end position="237"/>
    </location>
</feature>
<feature type="compositionally biased region" description="Polar residues" evidence="8">
    <location>
        <begin position="1"/>
        <end position="18"/>
    </location>
</feature>
<evidence type="ECO:0000256" key="6">
    <source>
        <dbReference type="ARBA" id="ARBA00023136"/>
    </source>
</evidence>
<dbReference type="EMBL" id="JAUSVY010000010">
    <property type="protein sequence ID" value="MDQ0506837.1"/>
    <property type="molecule type" value="Genomic_DNA"/>
</dbReference>
<organism evidence="10 11">
    <name type="scientific">Xanthobacter agilis</name>
    <dbReference type="NCBI Taxonomy" id="47492"/>
    <lineage>
        <taxon>Bacteria</taxon>
        <taxon>Pseudomonadati</taxon>
        <taxon>Pseudomonadota</taxon>
        <taxon>Alphaproteobacteria</taxon>
        <taxon>Hyphomicrobiales</taxon>
        <taxon>Xanthobacteraceae</taxon>
        <taxon>Xanthobacter</taxon>
    </lineage>
</organism>
<feature type="transmembrane region" description="Helical" evidence="7">
    <location>
        <begin position="94"/>
        <end position="116"/>
    </location>
</feature>
<proteinExistence type="inferred from homology"/>
<gene>
    <name evidence="10" type="ORF">QOZ94_003652</name>
</gene>
<evidence type="ECO:0000259" key="9">
    <source>
        <dbReference type="PROSITE" id="PS50928"/>
    </source>
</evidence>
<dbReference type="RefSeq" id="WP_237345961.1">
    <property type="nucleotide sequence ID" value="NZ_JABWGX010000014.1"/>
</dbReference>
<evidence type="ECO:0000256" key="2">
    <source>
        <dbReference type="ARBA" id="ARBA00022448"/>
    </source>
</evidence>
<feature type="region of interest" description="Disordered" evidence="8">
    <location>
        <begin position="1"/>
        <end position="26"/>
    </location>
</feature>
<dbReference type="Pfam" id="PF00528">
    <property type="entry name" value="BPD_transp_1"/>
    <property type="match status" value="1"/>
</dbReference>
<evidence type="ECO:0000256" key="4">
    <source>
        <dbReference type="ARBA" id="ARBA00022692"/>
    </source>
</evidence>
<evidence type="ECO:0000313" key="11">
    <source>
        <dbReference type="Proteomes" id="UP001241747"/>
    </source>
</evidence>
<protein>
    <submittedName>
        <fullName evidence="10">NitT/TauT family transport system permease protein</fullName>
    </submittedName>
</protein>
<accession>A0ABU0LIB5</accession>
<dbReference type="SUPFAM" id="SSF161098">
    <property type="entry name" value="MetI-like"/>
    <property type="match status" value="1"/>
</dbReference>
<feature type="transmembrane region" description="Helical" evidence="7">
    <location>
        <begin position="68"/>
        <end position="88"/>
    </location>
</feature>
<evidence type="ECO:0000256" key="5">
    <source>
        <dbReference type="ARBA" id="ARBA00022989"/>
    </source>
</evidence>
<evidence type="ECO:0000256" key="3">
    <source>
        <dbReference type="ARBA" id="ARBA00022475"/>
    </source>
</evidence>
<dbReference type="InterPro" id="IPR000515">
    <property type="entry name" value="MetI-like"/>
</dbReference>
<feature type="transmembrane region" description="Helical" evidence="7">
    <location>
        <begin position="128"/>
        <end position="146"/>
    </location>
</feature>
<evidence type="ECO:0000256" key="1">
    <source>
        <dbReference type="ARBA" id="ARBA00004651"/>
    </source>
</evidence>
<feature type="transmembrane region" description="Helical" evidence="7">
    <location>
        <begin position="152"/>
        <end position="172"/>
    </location>
</feature>
<dbReference type="Proteomes" id="UP001241747">
    <property type="component" value="Unassembled WGS sequence"/>
</dbReference>
<dbReference type="Gene3D" id="1.10.3720.10">
    <property type="entry name" value="MetI-like"/>
    <property type="match status" value="1"/>
</dbReference>
<keyword evidence="6 7" id="KW-0472">Membrane</keyword>
<reference evidence="10 11" key="1">
    <citation type="submission" date="2023-07" db="EMBL/GenBank/DDBJ databases">
        <title>Genomic Encyclopedia of Type Strains, Phase IV (KMG-IV): sequencing the most valuable type-strain genomes for metagenomic binning, comparative biology and taxonomic classification.</title>
        <authorList>
            <person name="Goeker M."/>
        </authorList>
    </citation>
    <scope>NUCLEOTIDE SEQUENCE [LARGE SCALE GENOMIC DNA]</scope>
    <source>
        <strain evidence="10 11">DSM 3770</strain>
    </source>
</reference>
<keyword evidence="11" id="KW-1185">Reference proteome</keyword>
<comment type="caution">
    <text evidence="10">The sequence shown here is derived from an EMBL/GenBank/DDBJ whole genome shotgun (WGS) entry which is preliminary data.</text>
</comment>
<feature type="domain" description="ABC transmembrane type-1" evidence="9">
    <location>
        <begin position="87"/>
        <end position="267"/>
    </location>
</feature>
<name>A0ABU0LIB5_XANAG</name>
<feature type="transmembrane region" description="Helical" evidence="7">
    <location>
        <begin position="249"/>
        <end position="270"/>
    </location>
</feature>
<comment type="similarity">
    <text evidence="7">Belongs to the binding-protein-dependent transport system permease family.</text>
</comment>
<dbReference type="CDD" id="cd06261">
    <property type="entry name" value="TM_PBP2"/>
    <property type="match status" value="1"/>
</dbReference>
<keyword evidence="5 7" id="KW-1133">Transmembrane helix</keyword>
<dbReference type="PANTHER" id="PTHR30151">
    <property type="entry name" value="ALKANE SULFONATE ABC TRANSPORTER-RELATED, MEMBRANE SUBUNIT"/>
    <property type="match status" value="1"/>
</dbReference>
<sequence length="275" mass="29343">MNAEPQQRSFTAGANPTNDARPKGAARGGGLSRPLLGIAGLLVLLALWWLGTDVLAAPGSFARRFSPASAFASLGGLLLHSDLPIHVYVSLQRIFIGLGFALAIGVPLGLAVGTFGALEAATTPAFQFLRMISPLSWMPLAVMVFGVGDRPIYFLLAFAAVWPILLSTAAGVRQLDPRWLLLARSLASTRWEMLSRVILPGVTGHILTGVRLAIGILWIVLVPCEMLGVSAGLGYFILDTRDRLAYSELMAMVLLIGVLGFALDALARALCRRWA</sequence>
<evidence type="ECO:0000256" key="8">
    <source>
        <dbReference type="SAM" id="MobiDB-lite"/>
    </source>
</evidence>
<evidence type="ECO:0000313" key="10">
    <source>
        <dbReference type="EMBL" id="MDQ0506837.1"/>
    </source>
</evidence>
<evidence type="ECO:0000256" key="7">
    <source>
        <dbReference type="RuleBase" id="RU363032"/>
    </source>
</evidence>
<comment type="subcellular location">
    <subcellularLocation>
        <location evidence="1 7">Cell membrane</location>
        <topology evidence="1 7">Multi-pass membrane protein</topology>
    </subcellularLocation>
</comment>
<dbReference type="PANTHER" id="PTHR30151:SF25">
    <property type="entry name" value="TAURINE TRANSPORT SYSTEM PERMEASE PROTEIN TAUC"/>
    <property type="match status" value="1"/>
</dbReference>
<dbReference type="PROSITE" id="PS50928">
    <property type="entry name" value="ABC_TM1"/>
    <property type="match status" value="1"/>
</dbReference>
<keyword evidence="3" id="KW-1003">Cell membrane</keyword>
<dbReference type="InterPro" id="IPR035906">
    <property type="entry name" value="MetI-like_sf"/>
</dbReference>
<feature type="transmembrane region" description="Helical" evidence="7">
    <location>
        <begin position="35"/>
        <end position="56"/>
    </location>
</feature>
<keyword evidence="4 7" id="KW-0812">Transmembrane</keyword>